<gene>
    <name evidence="2" type="ORF">FH759_05745</name>
</gene>
<comment type="caution">
    <text evidence="2">The sequence shown here is derived from an EMBL/GenBank/DDBJ whole genome shotgun (WGS) entry which is preliminary data.</text>
</comment>
<organism evidence="2 3">
    <name type="scientific">Sediminimonas qiaohouensis</name>
    <dbReference type="NCBI Taxonomy" id="552061"/>
    <lineage>
        <taxon>Bacteria</taxon>
        <taxon>Pseudomonadati</taxon>
        <taxon>Pseudomonadota</taxon>
        <taxon>Alphaproteobacteria</taxon>
        <taxon>Rhodobacterales</taxon>
        <taxon>Roseobacteraceae</taxon>
        <taxon>Sediminimonas</taxon>
    </lineage>
</organism>
<sequence length="72" mass="7876">MMEILIWAGAAVSVAGLLGLFWCIIRVMRARRARLSDEELRAVVQSVLPVNMAALLFSVLGLMMVVVGIFLS</sequence>
<evidence type="ECO:0000313" key="3">
    <source>
        <dbReference type="Proteomes" id="UP000483078"/>
    </source>
</evidence>
<keyword evidence="1" id="KW-0812">Transmembrane</keyword>
<proteinExistence type="predicted"/>
<feature type="transmembrane region" description="Helical" evidence="1">
    <location>
        <begin position="6"/>
        <end position="25"/>
    </location>
</feature>
<dbReference type="AlphaFoldDB" id="A0A7C9HBC0"/>
<evidence type="ECO:0000256" key="1">
    <source>
        <dbReference type="SAM" id="Phobius"/>
    </source>
</evidence>
<reference evidence="2 3" key="1">
    <citation type="submission" date="2019-06" db="EMBL/GenBank/DDBJ databases">
        <title>Enrichment of Autotrophic Halophilic Microorganisms from Red Sea Brine Pool Using Microbial Electrosynthesis System.</title>
        <authorList>
            <person name="Alqahtani M.F."/>
            <person name="Bajracharya S."/>
            <person name="Katuri K.P."/>
            <person name="Ali M."/>
            <person name="Saikaly P.E."/>
        </authorList>
    </citation>
    <scope>NUCLEOTIDE SEQUENCE [LARGE SCALE GENOMIC DNA]</scope>
    <source>
        <strain evidence="2">MES6</strain>
    </source>
</reference>
<name>A0A7C9HBC0_9RHOB</name>
<feature type="transmembrane region" description="Helical" evidence="1">
    <location>
        <begin position="46"/>
        <end position="71"/>
    </location>
</feature>
<evidence type="ECO:0000313" key="2">
    <source>
        <dbReference type="EMBL" id="MTJ04185.1"/>
    </source>
</evidence>
<accession>A0A7C9HBC0</accession>
<dbReference type="EMBL" id="VENJ01000006">
    <property type="protein sequence ID" value="MTJ04185.1"/>
    <property type="molecule type" value="Genomic_DNA"/>
</dbReference>
<protein>
    <submittedName>
        <fullName evidence="2">Uncharacterized protein</fullName>
    </submittedName>
</protein>
<keyword evidence="1" id="KW-1133">Transmembrane helix</keyword>
<dbReference type="Proteomes" id="UP000483078">
    <property type="component" value="Unassembled WGS sequence"/>
</dbReference>
<keyword evidence="1" id="KW-0472">Membrane</keyword>